<feature type="transmembrane region" description="Helical" evidence="10">
    <location>
        <begin position="207"/>
        <end position="229"/>
    </location>
</feature>
<comment type="similarity">
    <text evidence="2">Belongs to the tetraspanin (TM4SF) family.</text>
</comment>
<dbReference type="EMBL" id="DYDO01000001">
    <property type="protein sequence ID" value="DBA34584.1"/>
    <property type="molecule type" value="Genomic_DNA"/>
</dbReference>
<comment type="subcellular location">
    <subcellularLocation>
        <location evidence="1">Membrane</location>
        <topology evidence="1">Multi-pass membrane protein</topology>
    </subcellularLocation>
</comment>
<keyword evidence="12" id="KW-1185">Reference proteome</keyword>
<evidence type="ECO:0000256" key="7">
    <source>
        <dbReference type="ARBA" id="ARBA00023136"/>
    </source>
</evidence>
<feature type="transmembrane region" description="Helical" evidence="10">
    <location>
        <begin position="12"/>
        <end position="36"/>
    </location>
</feature>
<comment type="caution">
    <text evidence="11">The sequence shown here is derived from an EMBL/GenBank/DDBJ whole genome shotgun (WGS) entry which is preliminary data.</text>
</comment>
<organism evidence="11 12">
    <name type="scientific">Pyxicephalus adspersus</name>
    <name type="common">African bullfrog</name>
    <dbReference type="NCBI Taxonomy" id="30357"/>
    <lineage>
        <taxon>Eukaryota</taxon>
        <taxon>Metazoa</taxon>
        <taxon>Chordata</taxon>
        <taxon>Craniata</taxon>
        <taxon>Vertebrata</taxon>
        <taxon>Euteleostomi</taxon>
        <taxon>Amphibia</taxon>
        <taxon>Batrachia</taxon>
        <taxon>Anura</taxon>
        <taxon>Neobatrachia</taxon>
        <taxon>Ranoidea</taxon>
        <taxon>Pyxicephalidae</taxon>
        <taxon>Pyxicephalinae</taxon>
        <taxon>Pyxicephalus</taxon>
    </lineage>
</organism>
<evidence type="ECO:0000256" key="8">
    <source>
        <dbReference type="ARBA" id="ARBA00023180"/>
    </source>
</evidence>
<sequence>MKGDSGVRCFQGILILGNVIIGLAGLALTAECIFFVSDQNRLYPLLDATYNDDIFAAAWIGIFTGFWFFLLSILGIVGIMKSNRRILMAFTNSLFLKQMLESYQNKQAGNNDQQIKADGVTTTWNYLMLMRQCCGVNGPNDWQEYTSAFRIANSDSAFPWPQQCCVMNSLGQPENLQACRLGIPGYVYLNGCYDWIVGPLNRHAWGVAWFGFAILCWTFFVLLGTMFYWTRIEY</sequence>
<evidence type="ECO:0000313" key="11">
    <source>
        <dbReference type="EMBL" id="DBA34584.1"/>
    </source>
</evidence>
<evidence type="ECO:0000256" key="9">
    <source>
        <dbReference type="ARBA" id="ARBA00031616"/>
    </source>
</evidence>
<dbReference type="PANTHER" id="PTHR47110">
    <property type="entry name" value="TESTIS-SPECIFIC EXPRESSED PROTEIN 55"/>
    <property type="match status" value="1"/>
</dbReference>
<protein>
    <recommendedName>
        <fullName evidence="4">Uroplakin-1b</fullName>
    </recommendedName>
    <alternativeName>
        <fullName evidence="9">Uroplakin Ib</fullName>
    </alternativeName>
</protein>
<dbReference type="Gene3D" id="1.10.1450.10">
    <property type="entry name" value="Tetraspanin"/>
    <property type="match status" value="1"/>
</dbReference>
<name>A0AAV3B5N3_PYXAD</name>
<dbReference type="InterPro" id="IPR008952">
    <property type="entry name" value="Tetraspanin_EC2_sf"/>
</dbReference>
<dbReference type="PANTHER" id="PTHR47110:SF2">
    <property type="entry name" value="UROPLAKIN-1B"/>
    <property type="match status" value="1"/>
</dbReference>
<dbReference type="Proteomes" id="UP001181693">
    <property type="component" value="Unassembled WGS sequence"/>
</dbReference>
<evidence type="ECO:0000256" key="10">
    <source>
        <dbReference type="SAM" id="Phobius"/>
    </source>
</evidence>
<dbReference type="FunFam" id="1.10.1450.10:FF:000014">
    <property type="entry name" value="Tetraspanin"/>
    <property type="match status" value="1"/>
</dbReference>
<keyword evidence="8" id="KW-0325">Glycoprotein</keyword>
<evidence type="ECO:0000256" key="1">
    <source>
        <dbReference type="ARBA" id="ARBA00004141"/>
    </source>
</evidence>
<dbReference type="CDD" id="cd03156">
    <property type="entry name" value="uroplakin_I_like_LEL"/>
    <property type="match status" value="1"/>
</dbReference>
<evidence type="ECO:0000256" key="5">
    <source>
        <dbReference type="ARBA" id="ARBA00022692"/>
    </source>
</evidence>
<keyword evidence="7 10" id="KW-0472">Membrane</keyword>
<dbReference type="SUPFAM" id="SSF48652">
    <property type="entry name" value="Tetraspanin"/>
    <property type="match status" value="1"/>
</dbReference>
<dbReference type="Pfam" id="PF00335">
    <property type="entry name" value="Tetraspanin"/>
    <property type="match status" value="1"/>
</dbReference>
<dbReference type="AlphaFoldDB" id="A0AAV3B5N3"/>
<reference evidence="11" key="1">
    <citation type="thesis" date="2020" institute="ProQuest LLC" country="789 East Eisenhower Parkway, Ann Arbor, MI, USA">
        <title>Comparative Genomics and Chromosome Evolution.</title>
        <authorList>
            <person name="Mudd A.B."/>
        </authorList>
    </citation>
    <scope>NUCLEOTIDE SEQUENCE</scope>
    <source>
        <strain evidence="11">1538</strain>
        <tissue evidence="11">Blood</tissue>
    </source>
</reference>
<comment type="subunit">
    <text evidence="3">Heterodimer with uroplakin-3A (UPK3A) or uroplakin-3B (UPK3B).</text>
</comment>
<evidence type="ECO:0000256" key="4">
    <source>
        <dbReference type="ARBA" id="ARBA00017701"/>
    </source>
</evidence>
<dbReference type="GO" id="GO:0016020">
    <property type="term" value="C:membrane"/>
    <property type="evidence" value="ECO:0007669"/>
    <property type="project" value="UniProtKB-SubCell"/>
</dbReference>
<evidence type="ECO:0000256" key="3">
    <source>
        <dbReference type="ARBA" id="ARBA00011304"/>
    </source>
</evidence>
<keyword evidence="6 10" id="KW-1133">Transmembrane helix</keyword>
<evidence type="ECO:0000256" key="6">
    <source>
        <dbReference type="ARBA" id="ARBA00022989"/>
    </source>
</evidence>
<gene>
    <name evidence="11" type="ORF">GDO54_002131</name>
</gene>
<feature type="transmembrane region" description="Helical" evidence="10">
    <location>
        <begin position="56"/>
        <end position="80"/>
    </location>
</feature>
<evidence type="ECO:0000256" key="2">
    <source>
        <dbReference type="ARBA" id="ARBA00006840"/>
    </source>
</evidence>
<keyword evidence="5 10" id="KW-0812">Transmembrane</keyword>
<evidence type="ECO:0000313" key="12">
    <source>
        <dbReference type="Proteomes" id="UP001181693"/>
    </source>
</evidence>
<proteinExistence type="inferred from homology"/>
<dbReference type="InterPro" id="IPR018499">
    <property type="entry name" value="Tetraspanin/Peripherin"/>
</dbReference>
<accession>A0AAV3B5N3</accession>